<evidence type="ECO:0000256" key="1">
    <source>
        <dbReference type="ARBA" id="ARBA00001917"/>
    </source>
</evidence>
<dbReference type="OrthoDB" id="9772736at2"/>
<dbReference type="SUPFAM" id="SSF51395">
    <property type="entry name" value="FMN-linked oxidoreductases"/>
    <property type="match status" value="1"/>
</dbReference>
<name>A0A3S9UZQ4_9BACL</name>
<dbReference type="Pfam" id="PF00724">
    <property type="entry name" value="Oxidored_FMN"/>
    <property type="match status" value="1"/>
</dbReference>
<dbReference type="InterPro" id="IPR013785">
    <property type="entry name" value="Aldolase_TIM"/>
</dbReference>
<organism evidence="7 8">
    <name type="scientific">Paenibacillus lutimineralis</name>
    <dbReference type="NCBI Taxonomy" id="2707005"/>
    <lineage>
        <taxon>Bacteria</taxon>
        <taxon>Bacillati</taxon>
        <taxon>Bacillota</taxon>
        <taxon>Bacilli</taxon>
        <taxon>Bacillales</taxon>
        <taxon>Paenibacillaceae</taxon>
        <taxon>Paenibacillus</taxon>
    </lineage>
</organism>
<dbReference type="EMBL" id="CP034346">
    <property type="protein sequence ID" value="AZS15798.1"/>
    <property type="molecule type" value="Genomic_DNA"/>
</dbReference>
<dbReference type="InterPro" id="IPR001155">
    <property type="entry name" value="OxRdtase_FMN_N"/>
</dbReference>
<evidence type="ECO:0000256" key="3">
    <source>
        <dbReference type="ARBA" id="ARBA00022643"/>
    </source>
</evidence>
<dbReference type="RefSeq" id="WP_126999796.1">
    <property type="nucleotide sequence ID" value="NZ_CP034346.1"/>
</dbReference>
<evidence type="ECO:0000259" key="6">
    <source>
        <dbReference type="Pfam" id="PF00724"/>
    </source>
</evidence>
<dbReference type="PANTHER" id="PTHR43303:SF4">
    <property type="entry name" value="NADPH DEHYDROGENASE C23G7.10C-RELATED"/>
    <property type="match status" value="1"/>
</dbReference>
<evidence type="ECO:0000256" key="5">
    <source>
        <dbReference type="ARBA" id="ARBA00023002"/>
    </source>
</evidence>
<dbReference type="Proteomes" id="UP000270678">
    <property type="component" value="Chromosome"/>
</dbReference>
<gene>
    <name evidence="7" type="primary">namA</name>
    <name evidence="7" type="ORF">EI981_16045</name>
</gene>
<dbReference type="EC" id="1.6.99.1" evidence="7"/>
<dbReference type="GO" id="GO:0010181">
    <property type="term" value="F:FMN binding"/>
    <property type="evidence" value="ECO:0007669"/>
    <property type="project" value="InterPro"/>
</dbReference>
<proteinExistence type="predicted"/>
<dbReference type="GO" id="GO:0003959">
    <property type="term" value="F:NADPH dehydrogenase activity"/>
    <property type="evidence" value="ECO:0007669"/>
    <property type="project" value="UniProtKB-EC"/>
</dbReference>
<evidence type="ECO:0000256" key="2">
    <source>
        <dbReference type="ARBA" id="ARBA00022630"/>
    </source>
</evidence>
<keyword evidence="4" id="KW-0521">NADP</keyword>
<dbReference type="InterPro" id="IPR044152">
    <property type="entry name" value="YqjM-like"/>
</dbReference>
<evidence type="ECO:0000256" key="4">
    <source>
        <dbReference type="ARBA" id="ARBA00022857"/>
    </source>
</evidence>
<dbReference type="NCBIfam" id="NF010047">
    <property type="entry name" value="PRK13523.1"/>
    <property type="match status" value="1"/>
</dbReference>
<keyword evidence="3" id="KW-0288">FMN</keyword>
<keyword evidence="2" id="KW-0285">Flavoprotein</keyword>
<evidence type="ECO:0000313" key="8">
    <source>
        <dbReference type="Proteomes" id="UP000270678"/>
    </source>
</evidence>
<dbReference type="Gene3D" id="3.20.20.70">
    <property type="entry name" value="Aldolase class I"/>
    <property type="match status" value="1"/>
</dbReference>
<reference evidence="8" key="1">
    <citation type="submission" date="2018-12" db="EMBL/GenBank/DDBJ databases">
        <title>Complete genome sequence of Paenibacillus sp. MBLB1234.</title>
        <authorList>
            <person name="Nam Y.-D."/>
            <person name="Kang J."/>
            <person name="Chung W.-H."/>
            <person name="Park Y.S."/>
        </authorList>
    </citation>
    <scope>NUCLEOTIDE SEQUENCE [LARGE SCALE GENOMIC DNA]</scope>
    <source>
        <strain evidence="8">MBLB1234</strain>
    </source>
</reference>
<evidence type="ECO:0000313" key="7">
    <source>
        <dbReference type="EMBL" id="AZS15798.1"/>
    </source>
</evidence>
<dbReference type="CDD" id="cd02932">
    <property type="entry name" value="OYE_YqiM_FMN"/>
    <property type="match status" value="1"/>
</dbReference>
<feature type="domain" description="NADH:flavin oxidoreductase/NADH oxidase N-terminal" evidence="6">
    <location>
        <begin position="4"/>
        <end position="323"/>
    </location>
</feature>
<protein>
    <submittedName>
        <fullName evidence="7">NADPH dehydrogenase NamA</fullName>
        <ecNumber evidence="7">1.6.99.1</ecNumber>
    </submittedName>
</protein>
<keyword evidence="8" id="KW-1185">Reference proteome</keyword>
<dbReference type="GO" id="GO:0050661">
    <property type="term" value="F:NADP binding"/>
    <property type="evidence" value="ECO:0007669"/>
    <property type="project" value="InterPro"/>
</dbReference>
<comment type="cofactor">
    <cofactor evidence="1">
        <name>FMN</name>
        <dbReference type="ChEBI" id="CHEBI:58210"/>
    </cofactor>
</comment>
<sequence length="337" mass="37532">MDRKLFSTFTIKNTTFRNRVVMSPMCMYSSPNKDGKVADWHLVHYPTRAVGGVGLIIVEATAVSPEGRISYRDLGIWDDEHIEGLQRLVSLIQQNGAKAGIQLAHAGRKADLEETILAPSAIPFATMKTPKAADLEEIQGIVHKFREAARRAKEAGFDVIEIHAAHGYLLNEFLSPLSNHREDEYGGNADNRYRLLGEVIEAIKQEWNGPLFVRISAEEYAEGGNHLEDYVSYVRKMKEQGVDLIDCSSGALVPAHIDIFPGYQVHLSEQIRHQADISTGAVGLITCPQHAEEIIGNGRADLVLLGRELLKDPYWTLHAAKELGVEIQPPKQYDRAF</sequence>
<accession>A0A3S9UZQ4</accession>
<dbReference type="AlphaFoldDB" id="A0A3S9UZQ4"/>
<keyword evidence="5 7" id="KW-0560">Oxidoreductase</keyword>
<dbReference type="PANTHER" id="PTHR43303">
    <property type="entry name" value="NADPH DEHYDROGENASE C23G7.10C-RELATED"/>
    <property type="match status" value="1"/>
</dbReference>
<dbReference type="KEGG" id="plut:EI981_16045"/>